<dbReference type="STRING" id="1123071.SAMN02745181_3849"/>
<dbReference type="EMBL" id="FQYR01000010">
    <property type="protein sequence ID" value="SHK46436.1"/>
    <property type="molecule type" value="Genomic_DNA"/>
</dbReference>
<reference evidence="1 2" key="1">
    <citation type="submission" date="2016-11" db="EMBL/GenBank/DDBJ databases">
        <authorList>
            <person name="Jaros S."/>
            <person name="Januszkiewicz K."/>
            <person name="Wedrychowicz H."/>
        </authorList>
    </citation>
    <scope>NUCLEOTIDE SEQUENCE [LARGE SCALE GENOMIC DNA]</scope>
    <source>
        <strain evidence="1 2">DSM 18772</strain>
    </source>
</reference>
<dbReference type="InParanoid" id="A0A1M6SP47"/>
<keyword evidence="2" id="KW-1185">Reference proteome</keyword>
<organism evidence="1 2">
    <name type="scientific">Rubritalea squalenifaciens DSM 18772</name>
    <dbReference type="NCBI Taxonomy" id="1123071"/>
    <lineage>
        <taxon>Bacteria</taxon>
        <taxon>Pseudomonadati</taxon>
        <taxon>Verrucomicrobiota</taxon>
        <taxon>Verrucomicrobiia</taxon>
        <taxon>Verrucomicrobiales</taxon>
        <taxon>Rubritaleaceae</taxon>
        <taxon>Rubritalea</taxon>
    </lineage>
</organism>
<protein>
    <submittedName>
        <fullName evidence="1">Uncharacterized protein</fullName>
    </submittedName>
</protein>
<accession>A0A1M6SP47</accession>
<proteinExistence type="predicted"/>
<sequence>MKKRKSLDSETFAIIEAALKEFKDHGRVLTVTCPHCGSLVEVKAAGSEIFEMKCDCGYFNDTLKGI</sequence>
<dbReference type="RefSeq" id="WP_143185382.1">
    <property type="nucleotide sequence ID" value="NZ_FQYR01000010.1"/>
</dbReference>
<dbReference type="Proteomes" id="UP000184510">
    <property type="component" value="Unassembled WGS sequence"/>
</dbReference>
<evidence type="ECO:0000313" key="1">
    <source>
        <dbReference type="EMBL" id="SHK46436.1"/>
    </source>
</evidence>
<gene>
    <name evidence="1" type="ORF">SAMN02745181_3849</name>
</gene>
<dbReference type="AlphaFoldDB" id="A0A1M6SP47"/>
<evidence type="ECO:0000313" key="2">
    <source>
        <dbReference type="Proteomes" id="UP000184510"/>
    </source>
</evidence>
<name>A0A1M6SP47_9BACT</name>